<name>A0AA37TH57_9HYPH</name>
<dbReference type="SUPFAM" id="SSF160631">
    <property type="entry name" value="SMI1/KNR4-like"/>
    <property type="match status" value="1"/>
</dbReference>
<sequence length="189" mass="19736">MWEQVFTSLSPGLTADDAALNHAAEELGFALPASYRAFCRACGIGLAGGQFRIAVPAPFEASDLVTQAGIIAHSVGAAVTMLETGGEPHRFDVEGGDASIIERACFFGVAEDGGFLFWDVSGTGEEYDIWLLGPDLEAIRFGGESLTDFFGRVTGPSAALVLGPGTEPLPARFEGFSEATLARGTQAES</sequence>
<dbReference type="InterPro" id="IPR037883">
    <property type="entry name" value="Knr4/Smi1-like_sf"/>
</dbReference>
<evidence type="ECO:0000259" key="1">
    <source>
        <dbReference type="SMART" id="SM00860"/>
    </source>
</evidence>
<dbReference type="Pfam" id="PF09346">
    <property type="entry name" value="SMI1_KNR4"/>
    <property type="match status" value="1"/>
</dbReference>
<proteinExistence type="predicted"/>
<dbReference type="Proteomes" id="UP001157440">
    <property type="component" value="Unassembled WGS sequence"/>
</dbReference>
<comment type="caution">
    <text evidence="2">The sequence shown here is derived from an EMBL/GenBank/DDBJ whole genome shotgun (WGS) entry which is preliminary data.</text>
</comment>
<keyword evidence="3" id="KW-1185">Reference proteome</keyword>
<evidence type="ECO:0000313" key="3">
    <source>
        <dbReference type="Proteomes" id="UP001157440"/>
    </source>
</evidence>
<evidence type="ECO:0000313" key="2">
    <source>
        <dbReference type="EMBL" id="GLS73580.1"/>
    </source>
</evidence>
<dbReference type="EMBL" id="BSPL01000028">
    <property type="protein sequence ID" value="GLS73580.1"/>
    <property type="molecule type" value="Genomic_DNA"/>
</dbReference>
<reference evidence="3" key="1">
    <citation type="journal article" date="2019" name="Int. J. Syst. Evol. Microbiol.">
        <title>The Global Catalogue of Microorganisms (GCM) 10K type strain sequencing project: providing services to taxonomists for standard genome sequencing and annotation.</title>
        <authorList>
            <consortium name="The Broad Institute Genomics Platform"/>
            <consortium name="The Broad Institute Genome Sequencing Center for Infectious Disease"/>
            <person name="Wu L."/>
            <person name="Ma J."/>
        </authorList>
    </citation>
    <scope>NUCLEOTIDE SEQUENCE [LARGE SCALE GENOMIC DNA]</scope>
    <source>
        <strain evidence="3">NBRC 103632</strain>
    </source>
</reference>
<dbReference type="RefSeq" id="WP_238197882.1">
    <property type="nucleotide sequence ID" value="NZ_BPQZ01000021.1"/>
</dbReference>
<dbReference type="InterPro" id="IPR018958">
    <property type="entry name" value="Knr4/Smi1-like_dom"/>
</dbReference>
<dbReference type="AlphaFoldDB" id="A0AA37TH57"/>
<dbReference type="SMART" id="SM00860">
    <property type="entry name" value="SMI1_KNR4"/>
    <property type="match status" value="1"/>
</dbReference>
<dbReference type="Gene3D" id="3.40.1580.10">
    <property type="entry name" value="SMI1/KNR4-like"/>
    <property type="match status" value="1"/>
</dbReference>
<organism evidence="2 3">
    <name type="scientific">Methylobacterium tardum</name>
    <dbReference type="NCBI Taxonomy" id="374432"/>
    <lineage>
        <taxon>Bacteria</taxon>
        <taxon>Pseudomonadati</taxon>
        <taxon>Pseudomonadota</taxon>
        <taxon>Alphaproteobacteria</taxon>
        <taxon>Hyphomicrobiales</taxon>
        <taxon>Methylobacteriaceae</taxon>
        <taxon>Methylobacterium</taxon>
    </lineage>
</organism>
<protein>
    <recommendedName>
        <fullName evidence="1">Knr4/Smi1-like domain-containing protein</fullName>
    </recommendedName>
</protein>
<feature type="domain" description="Knr4/Smi1-like" evidence="1">
    <location>
        <begin position="14"/>
        <end position="152"/>
    </location>
</feature>
<gene>
    <name evidence="2" type="ORF">GCM10007890_55950</name>
</gene>
<accession>A0AA37TH57</accession>